<keyword evidence="1" id="KW-0560">Oxidoreductase</keyword>
<feature type="domain" description="Enoyl reductase (ER)" evidence="2">
    <location>
        <begin position="20"/>
        <end position="350"/>
    </location>
</feature>
<reference evidence="3 4" key="1">
    <citation type="journal article" date="2018" name="BMC Genomics">
        <title>Comparative genome analyses reveal sequence features reflecting distinct modes of host-adaptation between dicot and monocot powdery mildew.</title>
        <authorList>
            <person name="Wu Y."/>
            <person name="Ma X."/>
            <person name="Pan Z."/>
            <person name="Kale S.D."/>
            <person name="Song Y."/>
            <person name="King H."/>
            <person name="Zhang Q."/>
            <person name="Presley C."/>
            <person name="Deng X."/>
            <person name="Wei C.I."/>
            <person name="Xiao S."/>
        </authorList>
    </citation>
    <scope>NUCLEOTIDE SEQUENCE [LARGE SCALE GENOMIC DNA]</scope>
    <source>
        <strain evidence="3">UMSG2</strain>
    </source>
</reference>
<dbReference type="InterPro" id="IPR045010">
    <property type="entry name" value="MDR_fam"/>
</dbReference>
<accession>A0A420HCC4</accession>
<name>A0A420HCC4_9PEZI</name>
<dbReference type="InterPro" id="IPR011032">
    <property type="entry name" value="GroES-like_sf"/>
</dbReference>
<dbReference type="Proteomes" id="UP000286134">
    <property type="component" value="Unassembled WGS sequence"/>
</dbReference>
<protein>
    <submittedName>
        <fullName evidence="3">NADP-dependent oxidoreductase RED1</fullName>
    </submittedName>
</protein>
<evidence type="ECO:0000313" key="3">
    <source>
        <dbReference type="EMBL" id="RKF55045.1"/>
    </source>
</evidence>
<keyword evidence="4" id="KW-1185">Reference proteome</keyword>
<dbReference type="Gene3D" id="3.40.50.720">
    <property type="entry name" value="NAD(P)-binding Rossmann-like Domain"/>
    <property type="match status" value="1"/>
</dbReference>
<dbReference type="SMART" id="SM00829">
    <property type="entry name" value="PKS_ER"/>
    <property type="match status" value="1"/>
</dbReference>
<dbReference type="InterPro" id="IPR013149">
    <property type="entry name" value="ADH-like_C"/>
</dbReference>
<proteinExistence type="predicted"/>
<dbReference type="EMBL" id="MCFK01009284">
    <property type="protein sequence ID" value="RKF55045.1"/>
    <property type="molecule type" value="Genomic_DNA"/>
</dbReference>
<dbReference type="PANTHER" id="PTHR43205:SF7">
    <property type="entry name" value="PROSTAGLANDIN REDUCTASE 1"/>
    <property type="match status" value="1"/>
</dbReference>
<dbReference type="CDD" id="cd05288">
    <property type="entry name" value="PGDH"/>
    <property type="match status" value="1"/>
</dbReference>
<dbReference type="GO" id="GO:0016628">
    <property type="term" value="F:oxidoreductase activity, acting on the CH-CH group of donors, NAD or NADP as acceptor"/>
    <property type="evidence" value="ECO:0007669"/>
    <property type="project" value="InterPro"/>
</dbReference>
<dbReference type="AlphaFoldDB" id="A0A420HCC4"/>
<comment type="caution">
    <text evidence="3">The sequence shown here is derived from an EMBL/GenBank/DDBJ whole genome shotgun (WGS) entry which is preliminary data.</text>
</comment>
<dbReference type="OrthoDB" id="809632at2759"/>
<dbReference type="InterPro" id="IPR041694">
    <property type="entry name" value="ADH_N_2"/>
</dbReference>
<sequence length="355" mass="39024">MVQNQGLIFKKIPNGMPVAGQDLTVESREFDLESPPPVGGFVTKNLYASYDPYMRSRMSPPGKSFYRGSFELDKPISSFVIAKVLKSDSPAYLEGQLVVGLLPIEEYSIVSKENLDSNFDQTQIQPIQNPKNVDLVNFIGALGMPGLTAYSSLYEIGKPKKGETIFVSAASGAVGQLVGQFAKREGLRVIGSVGSDEKLDFILKELKFDGGFNYKREKSADALKRLAPGGIDIYYENVGGEQLEAALDVINRFGRIIACGMISEYNKLDHERYAIKNLILTIPKSLTLRGFLVSDPDLAPKYFEERNKNVTEWISDGSLITKTCITDGIKYADKGFVGMLQGKNFGKAVLKIADA</sequence>
<dbReference type="PANTHER" id="PTHR43205">
    <property type="entry name" value="PROSTAGLANDIN REDUCTASE"/>
    <property type="match status" value="1"/>
</dbReference>
<evidence type="ECO:0000259" key="2">
    <source>
        <dbReference type="SMART" id="SM00829"/>
    </source>
</evidence>
<dbReference type="Pfam" id="PF16884">
    <property type="entry name" value="ADH_N_2"/>
    <property type="match status" value="1"/>
</dbReference>
<dbReference type="Pfam" id="PF00107">
    <property type="entry name" value="ADH_zinc_N"/>
    <property type="match status" value="1"/>
</dbReference>
<dbReference type="Gene3D" id="3.90.180.10">
    <property type="entry name" value="Medium-chain alcohol dehydrogenases, catalytic domain"/>
    <property type="match status" value="1"/>
</dbReference>
<gene>
    <name evidence="3" type="ORF">OnM2_092054</name>
</gene>
<dbReference type="InterPro" id="IPR036291">
    <property type="entry name" value="NAD(P)-bd_dom_sf"/>
</dbReference>
<dbReference type="FunFam" id="3.40.50.720:FF:000121">
    <property type="entry name" value="Prostaglandin reductase 2"/>
    <property type="match status" value="1"/>
</dbReference>
<evidence type="ECO:0000256" key="1">
    <source>
        <dbReference type="ARBA" id="ARBA00023002"/>
    </source>
</evidence>
<evidence type="ECO:0000313" key="4">
    <source>
        <dbReference type="Proteomes" id="UP000286134"/>
    </source>
</evidence>
<dbReference type="SUPFAM" id="SSF50129">
    <property type="entry name" value="GroES-like"/>
    <property type="match status" value="1"/>
</dbReference>
<dbReference type="SUPFAM" id="SSF51735">
    <property type="entry name" value="NAD(P)-binding Rossmann-fold domains"/>
    <property type="match status" value="1"/>
</dbReference>
<dbReference type="STRING" id="212602.A0A420HCC4"/>
<organism evidence="3 4">
    <name type="scientific">Erysiphe neolycopersici</name>
    <dbReference type="NCBI Taxonomy" id="212602"/>
    <lineage>
        <taxon>Eukaryota</taxon>
        <taxon>Fungi</taxon>
        <taxon>Dikarya</taxon>
        <taxon>Ascomycota</taxon>
        <taxon>Pezizomycotina</taxon>
        <taxon>Leotiomycetes</taxon>
        <taxon>Erysiphales</taxon>
        <taxon>Erysiphaceae</taxon>
        <taxon>Erysiphe</taxon>
    </lineage>
</organism>
<dbReference type="InterPro" id="IPR020843">
    <property type="entry name" value="ER"/>
</dbReference>